<dbReference type="AlphaFoldDB" id="A0A318KGT6"/>
<feature type="transmembrane region" description="Helical" evidence="1">
    <location>
        <begin position="216"/>
        <end position="240"/>
    </location>
</feature>
<dbReference type="GO" id="GO:0043190">
    <property type="term" value="C:ATP-binding cassette (ABC) transporter complex"/>
    <property type="evidence" value="ECO:0007669"/>
    <property type="project" value="InterPro"/>
</dbReference>
<keyword evidence="3" id="KW-1185">Reference proteome</keyword>
<evidence type="ECO:0000313" key="2">
    <source>
        <dbReference type="EMBL" id="PXX77031.1"/>
    </source>
</evidence>
<keyword evidence="1" id="KW-0812">Transmembrane</keyword>
<accession>A0A318KGT6</accession>
<name>A0A318KGT6_9NEIS</name>
<dbReference type="InterPro" id="IPR030802">
    <property type="entry name" value="Permease_MalE"/>
</dbReference>
<proteinExistence type="predicted"/>
<dbReference type="EMBL" id="QJKI01000019">
    <property type="protein sequence ID" value="PXX77031.1"/>
    <property type="molecule type" value="Genomic_DNA"/>
</dbReference>
<protein>
    <submittedName>
        <fullName evidence="2">Phospholipid/cholesterol/gamma-HCH transport system permease protein</fullName>
    </submittedName>
</protein>
<keyword evidence="1" id="KW-0472">Membrane</keyword>
<dbReference type="GO" id="GO:0005548">
    <property type="term" value="F:phospholipid transporter activity"/>
    <property type="evidence" value="ECO:0007669"/>
    <property type="project" value="TreeGrafter"/>
</dbReference>
<reference evidence="2 3" key="1">
    <citation type="submission" date="2018-05" db="EMBL/GenBank/DDBJ databases">
        <title>Genomic Encyclopedia of Type Strains, Phase IV (KMG-IV): sequencing the most valuable type-strain genomes for metagenomic binning, comparative biology and taxonomic classification.</title>
        <authorList>
            <person name="Goeker M."/>
        </authorList>
    </citation>
    <scope>NUCLEOTIDE SEQUENCE [LARGE SCALE GENOMIC DNA]</scope>
    <source>
        <strain evidence="2 3">DSM 29661</strain>
    </source>
</reference>
<gene>
    <name evidence="2" type="ORF">DFR34_11932</name>
</gene>
<dbReference type="Pfam" id="PF02405">
    <property type="entry name" value="MlaE"/>
    <property type="match status" value="1"/>
</dbReference>
<comment type="caution">
    <text evidence="2">The sequence shown here is derived from an EMBL/GenBank/DDBJ whole genome shotgun (WGS) entry which is preliminary data.</text>
</comment>
<keyword evidence="1" id="KW-1133">Transmembrane helix</keyword>
<sequence>MPPVINLLVQLCHALGRLPALRRAPVQAALGRQLQQCGLRALPGIACLGAALGLAAVQQMHHVYGANVDFTLRTLLQLLLSELAPLLTALFLLTRSSSGIAAEVAALRVHGEWRTLAAMQVDPLAFVLLPRLLAIPLASALLTLYLLLIAQGAAVLYALDAPDQATFYSMLEPLTPAMALLCLSKSLLFGALTAASSCLAGLAAEGDWPAVSQASARAVLFGLLAIVAADALFALLPALWSPA</sequence>
<organism evidence="2 3">
    <name type="scientific">Rivihabitans pingtungensis</name>
    <dbReference type="NCBI Taxonomy" id="1054498"/>
    <lineage>
        <taxon>Bacteria</taxon>
        <taxon>Pseudomonadati</taxon>
        <taxon>Pseudomonadota</taxon>
        <taxon>Betaproteobacteria</taxon>
        <taxon>Neisseriales</taxon>
        <taxon>Aquaspirillaceae</taxon>
        <taxon>Rivihabitans</taxon>
    </lineage>
</organism>
<evidence type="ECO:0000256" key="1">
    <source>
        <dbReference type="SAM" id="Phobius"/>
    </source>
</evidence>
<evidence type="ECO:0000313" key="3">
    <source>
        <dbReference type="Proteomes" id="UP000247555"/>
    </source>
</evidence>
<dbReference type="PANTHER" id="PTHR30188:SF4">
    <property type="entry name" value="PROTEIN TRIGALACTOSYLDIACYLGLYCEROL 1, CHLOROPLASTIC"/>
    <property type="match status" value="1"/>
</dbReference>
<dbReference type="PANTHER" id="PTHR30188">
    <property type="entry name" value="ABC TRANSPORTER PERMEASE PROTEIN-RELATED"/>
    <property type="match status" value="1"/>
</dbReference>
<feature type="transmembrane region" description="Helical" evidence="1">
    <location>
        <begin position="132"/>
        <end position="158"/>
    </location>
</feature>
<dbReference type="Proteomes" id="UP000247555">
    <property type="component" value="Unassembled WGS sequence"/>
</dbReference>
<dbReference type="RefSeq" id="WP_110391515.1">
    <property type="nucleotide sequence ID" value="NZ_QJKI01000019.1"/>
</dbReference>